<dbReference type="Pfam" id="PF09172">
    <property type="entry name" value="Vit_open_b-sht"/>
    <property type="match status" value="1"/>
</dbReference>
<sequence>MELHRSRLAVALALVAIVFPTTFSGQVSKISYQEGKSYTYGFETEVITQVLGSTDEQAKIKVKGQAVIAAQSPCDFILTVQQVAIQNPSGQAISRVDDIEGSSLRFSYQDGQVESVCVAEDDPTWSSNVKRAIISMLTNTAENAVGDVSTETDISGRCPTTYSVSGDKYVKTRDLNSCTKRDGGATVFLGVPYDVPSKYNSMSVIDSALECTQDLKDGVFQHVQCIESHKVPFLSTQSTGIHTEIKSSLNLVSTQNGITKSSKVTTKPSSILYDHAEIQDGTRQKATATKSVDFLKKICQEIEDGAVSSKVPGLYLQLIKTLKTVRKEDVKQMYEKITSGSMCSKATDKLQKIFLDAAATSGSDGSIAFLSDIITKDEVGCHTKTLFLANAVFAPHPDIGALAALGSLISKTDIEAKYLLTASGVGHQYCRMTNEDCASNSEYVALVNKIAQHVRPSVTDEEGLRKVVAALQALGNLDKLTPDAVTAISSIIDDKTAPERLKVRALDAFRRHPCQQQLKQKAIRVFGDNKESSHVRIQAYLTLSKCVEQDDVSAIQTILNAEQSSQVGSFVSSHVENVLETASPSKQGLKNIFRQFTIPEGLSKDMRKFSRNSEYSTFLPNLNVGGSLDGNLVFSQDSYLPRMSNANFTVDAFGRSYNVLELGVYAEDFEHLVEKYFGPAGKIRQTDLENLISKGSAKLSQFVEGVRNRFKRDLKVDASQNEIDFIRDQVDIEERVGDHGVGDVYIRVLGTSMLVESFSETNIREGSIAKKFRTGFEKLLEGAKDTKFDLTHPVIFIDEELVLPTFAGLPLNLELEGTSIVSMQMNGNVDITSLFRAAPSDMRAKFVPSAATLLKSRMTVGAGPVETGLQLEGKVHSAAGVDVKLVKEDGKFEFRFNLPQERTQIIDVRSDLYWIEQPQDSMEKKTQVQSKLATKSLANNECLTAFSNFLGLKFCTDMKIPQVSRQAPFPVLNGQAVFSLSVEKSESSMEGYYLKIERDTQDDGNFGVGFLLDTPGSRTNRKVSASLKATQYKSTTPEYVFKLDSPWTKLDVDYKRAFTDELKGVELKIVSDGEAYNGKLQLKKVKAGSVSKYEPIVQYSFPGGRPVKLIEGQVLRVEGQGKVEIDLRTAGPFRQLRGSVKGTIEVPEKADGFEVKAKNLEFASEVVGKIAFDGHVMKEKQVFDTKVHAKYGQEKQHTFEFETKLGKPKHGHYEFKTKTRSSRRSFLNFDVSGEVSKEGHTYQSELSYTRGVEEPKVHFSHKLKTTIESPKEFEIFHETSLKHPGFNVDMYSKVDSKAAPGQARHAEAIFNVNSFKSNARYDSDGKNFLDYVLKATAEYAGKTYEFTETSVKASDHKQNFKSKLSVTPGFWYHANTDVTYKFEKSDMESTLSTTITSDTFADPVVFKSGVRGKSDGYHALMKLDMKGNNYVDFSTQFKHAKGSTPATFTSKAFVLNYLDSKLSQTISRSQSDMQLDIKWVPTGRKIEAKSKLTNSGDVYNLNADLKWDAERDPSKSASIKSVTNLSFSKLQCDSKNEITVEGKLAKLNLKGQHMKEWFNGEDNLEIDYTSPNGKTYNLATVLNLENKLKAKGGKMNVKLTLPGEKPYDFTFENRVSNMNPREATFDLVTDVKFDYKGEKDVSFHGELGSALPGNYRRNTGKIEIGGSVIKEPISGTFKADIKKGKWAVSADGKRGALNSDFDVILDYDVWSPKKTFDLKYTVNMPFDAVKSVEGVHKIGVLYNSLKNFEYTEEGSLSINHGSPAQWKYLTSVLSNEAKFLSEYAQDGRSVYLISGNGKVTGKKLTSDIQLTYREEKSSLNIDIDHQLPNFGVVLKGAIPSTSFELKTTHQKSSDGIYETDILAKTANELAFRVTNKLEITPTKKSIDLVVSAAEEPPRRLYLLVDKISNDKYNVETLLKWGDGNKFLSTKGDVGRSSEGFEANLLLDSPELRLNKMSVKLAKKSQSGRHAVTLKVLESNKDKFSAIFDYGSSLERSGAQKVYDGSVTIKGDGSKSPMDINLNGKFRLEDTSLARSRGDEEDGRQFRGTFEVGKSGSPIKGTAILKTSDKEKRAQVSLCNEERGRCRSGDAHLRHQSEANGDVEYSLRIVAETDAGGQKSITGVSIITAKTENGRQMDHTVKLILNHKNSDPIGYRFYRKDGHEFGAELLLPERIIATVLDCQHPGPTDVKLDLSFFIDKSRQPTRKISLIFNTEKHKEQLGRDIEFILRHPDVGKDLKVHTKYSIAGEAFEVKTVFDIFKANSEIVTSYKALKETSDVGNLYKTQWSVISKGQNMNFGGKSEITARNGQLSYKQELHYENRDKEIKTAKIETLLSMNRMSFEVKGHSGKLISLISTFEDQATGYEYRQEVLFPGMEDARIFQAILTTVSPRKAQLKTYTANSPAGIYYEAIVGFKTQDHFVVGLYDHESSGQKTLADFNLALNNNRVLSIKTNWEKENFKNVWAKVQARVSRNGKNLKELATSSFDEVLKELNSVATNVIKSAPKVKAALTAATNQWADLVVELDAHDDTKIVVEQIQLAKGFFKTFVRFMVGVTKAARRMAYTFAAIIKEQLEQLPNLLGDYTSGAPYTMDDLKRCFDSFVTALTDCARNSVKLLGQTAERISASMPEIIKCINWALDKTSDINDAIRSLLETTLDQAAIWWRSIRSFTKDFIDHDLVRMFIKDTVNVVQMILSEVIEETKQYAVSFKNYIINVIPEADFQEIVQLTAEYVDKKAKNVQVDDAVAIKEIYEKVIKLVKKVSAKVFSVDSSEDGFNLSVMLPNAVDSLSDVLKSFGKLSFPSPPVVQYNLPSYRFGITEVINKLRHGACVNEFVPPYDAYGLVFGSQFYKTFDGQFFRFDGSCQYLLASDFEDGNFTVAVDYERTGSNVARAIIVKDATDTIAIKSDNTIVVNGQTYTATDVDAQQPKTEHFKVEYRNNWIIVTGDKGVKVGCSSLHDVCAVKVNGFYHGKVLGLLGKFNQEKFDDLTTAEGQVAENVNQFTESWKLEKQCTERPVITMPVITSEASTACSDALESRSSSLRPCYGVVAPQDYQQACERLSSSPGYTVSKAVCTASAGYAKACYLSYAKVELPSECRQL</sequence>
<name>A0A226D893_FOLCA</name>
<dbReference type="Gene3D" id="1.25.10.20">
    <property type="entry name" value="Vitellinogen, superhelical"/>
    <property type="match status" value="1"/>
</dbReference>
<keyword evidence="8" id="KW-1185">Reference proteome</keyword>
<dbReference type="GO" id="GO:0005319">
    <property type="term" value="F:lipid transporter activity"/>
    <property type="evidence" value="ECO:0007669"/>
    <property type="project" value="InterPro"/>
</dbReference>
<comment type="caution">
    <text evidence="3">Lacks conserved residue(s) required for the propagation of feature annotation.</text>
</comment>
<organism evidence="7 8">
    <name type="scientific">Folsomia candida</name>
    <name type="common">Springtail</name>
    <dbReference type="NCBI Taxonomy" id="158441"/>
    <lineage>
        <taxon>Eukaryota</taxon>
        <taxon>Metazoa</taxon>
        <taxon>Ecdysozoa</taxon>
        <taxon>Arthropoda</taxon>
        <taxon>Hexapoda</taxon>
        <taxon>Collembola</taxon>
        <taxon>Entomobryomorpha</taxon>
        <taxon>Isotomoidea</taxon>
        <taxon>Isotomidae</taxon>
        <taxon>Proisotominae</taxon>
        <taxon>Folsomia</taxon>
    </lineage>
</organism>
<dbReference type="InterPro" id="IPR001747">
    <property type="entry name" value="Vitellogenin_N"/>
</dbReference>
<reference evidence="7 8" key="1">
    <citation type="submission" date="2015-12" db="EMBL/GenBank/DDBJ databases">
        <title>The genome of Folsomia candida.</title>
        <authorList>
            <person name="Faddeeva A."/>
            <person name="Derks M.F."/>
            <person name="Anvar Y."/>
            <person name="Smit S."/>
            <person name="Van Straalen N."/>
            <person name="Roelofs D."/>
        </authorList>
    </citation>
    <scope>NUCLEOTIDE SEQUENCE [LARGE SCALE GENOMIC DNA]</scope>
    <source>
        <strain evidence="7 8">VU population</strain>
        <tissue evidence="7">Whole body</tissue>
    </source>
</reference>
<comment type="caution">
    <text evidence="7">The sequence shown here is derived from an EMBL/GenBank/DDBJ whole genome shotgun (WGS) entry which is preliminary data.</text>
</comment>
<dbReference type="Gene3D" id="2.30.230.10">
    <property type="entry name" value="Lipovitellin, beta-sheet shell regions, chain A"/>
    <property type="match status" value="1"/>
</dbReference>
<evidence type="ECO:0000313" key="8">
    <source>
        <dbReference type="Proteomes" id="UP000198287"/>
    </source>
</evidence>
<evidence type="ECO:0000259" key="5">
    <source>
        <dbReference type="PROSITE" id="PS51211"/>
    </source>
</evidence>
<dbReference type="PANTHER" id="PTHR23345">
    <property type="entry name" value="VITELLOGENIN-RELATED"/>
    <property type="match status" value="1"/>
</dbReference>
<evidence type="ECO:0000256" key="2">
    <source>
        <dbReference type="ARBA" id="ARBA00023180"/>
    </source>
</evidence>
<dbReference type="STRING" id="158441.A0A226D893"/>
<dbReference type="Gene3D" id="2.20.80.10">
    <property type="entry name" value="Lipovitellin-phosvitin complex, chain A, domain 4"/>
    <property type="match status" value="1"/>
</dbReference>
<dbReference type="OrthoDB" id="6484170at2759"/>
<dbReference type="SMART" id="SM00216">
    <property type="entry name" value="VWD"/>
    <property type="match status" value="1"/>
</dbReference>
<feature type="domain" description="Vitellogenin" evidence="5">
    <location>
        <begin position="32"/>
        <end position="644"/>
    </location>
</feature>
<dbReference type="Pfam" id="PF00094">
    <property type="entry name" value="VWD"/>
    <property type="match status" value="1"/>
</dbReference>
<dbReference type="PROSITE" id="PS51211">
    <property type="entry name" value="VITELLOGENIN"/>
    <property type="match status" value="1"/>
</dbReference>
<dbReference type="InterPro" id="IPR011030">
    <property type="entry name" value="Lipovitellin_superhlx_dom"/>
</dbReference>
<dbReference type="InterPro" id="IPR015255">
    <property type="entry name" value="Vitellinogen_open_b-sht"/>
</dbReference>
<dbReference type="OMA" id="MTWTILE"/>
<dbReference type="InterPro" id="IPR001846">
    <property type="entry name" value="VWF_type-D"/>
</dbReference>
<gene>
    <name evidence="7" type="ORF">Fcan01_24713</name>
</gene>
<feature type="chain" id="PRO_5012081783" evidence="4">
    <location>
        <begin position="25"/>
        <end position="3099"/>
    </location>
</feature>
<dbReference type="InterPro" id="IPR015817">
    <property type="entry name" value="Vitellinogen_open_b-sht_sub1"/>
</dbReference>
<dbReference type="SUPFAM" id="SSF48431">
    <property type="entry name" value="Lipovitellin-phosvitin complex, superhelical domain"/>
    <property type="match status" value="1"/>
</dbReference>
<evidence type="ECO:0000313" key="7">
    <source>
        <dbReference type="EMBL" id="OXA40476.1"/>
    </source>
</evidence>
<evidence type="ECO:0000256" key="1">
    <source>
        <dbReference type="ARBA" id="ARBA00022729"/>
    </source>
</evidence>
<dbReference type="SUPFAM" id="SSF56968">
    <property type="entry name" value="Lipovitellin-phosvitin complex, beta-sheet shell regions"/>
    <property type="match status" value="2"/>
</dbReference>
<dbReference type="InterPro" id="IPR015819">
    <property type="entry name" value="Lipid_transp_b-sht_shell"/>
</dbReference>
<dbReference type="InterPro" id="IPR015816">
    <property type="entry name" value="Vitellinogen_b-sht_N"/>
</dbReference>
<dbReference type="Pfam" id="PF01347">
    <property type="entry name" value="Vitellogenin_N"/>
    <property type="match status" value="1"/>
</dbReference>
<accession>A0A226D893</accession>
<evidence type="ECO:0000256" key="4">
    <source>
        <dbReference type="SAM" id="SignalP"/>
    </source>
</evidence>
<protein>
    <submittedName>
        <fullName evidence="7">Apolipophorins</fullName>
    </submittedName>
</protein>
<dbReference type="Gene3D" id="2.20.50.20">
    <property type="entry name" value="Lipovitellin. Chain A, domain 3"/>
    <property type="match status" value="1"/>
</dbReference>
<dbReference type="PANTHER" id="PTHR23345:SF36">
    <property type="entry name" value="APOLIPOPHORINS"/>
    <property type="match status" value="1"/>
</dbReference>
<dbReference type="PROSITE" id="PS51233">
    <property type="entry name" value="VWFD"/>
    <property type="match status" value="1"/>
</dbReference>
<dbReference type="EMBL" id="LNIX01000033">
    <property type="protein sequence ID" value="OXA40476.1"/>
    <property type="molecule type" value="Genomic_DNA"/>
</dbReference>
<proteinExistence type="predicted"/>
<dbReference type="Proteomes" id="UP000198287">
    <property type="component" value="Unassembled WGS sequence"/>
</dbReference>
<evidence type="ECO:0000256" key="3">
    <source>
        <dbReference type="PROSITE-ProRule" id="PRU00557"/>
    </source>
</evidence>
<dbReference type="SMART" id="SM01169">
    <property type="entry name" value="DUF1943"/>
    <property type="match status" value="1"/>
</dbReference>
<keyword evidence="1 4" id="KW-0732">Signal</keyword>
<keyword evidence="2" id="KW-0325">Glycoprotein</keyword>
<evidence type="ECO:0000259" key="6">
    <source>
        <dbReference type="PROSITE" id="PS51233"/>
    </source>
</evidence>
<dbReference type="InterPro" id="IPR050733">
    <property type="entry name" value="Vitellogenin/Apolipophorin"/>
</dbReference>
<feature type="signal peptide" evidence="4">
    <location>
        <begin position="1"/>
        <end position="24"/>
    </location>
</feature>
<feature type="domain" description="VWFD" evidence="6">
    <location>
        <begin position="2839"/>
        <end position="3012"/>
    </location>
</feature>
<dbReference type="SMART" id="SM00638">
    <property type="entry name" value="LPD_N"/>
    <property type="match status" value="1"/>
</dbReference>